<evidence type="ECO:0000313" key="8">
    <source>
        <dbReference type="Proteomes" id="UP000085678"/>
    </source>
</evidence>
<evidence type="ECO:0000256" key="1">
    <source>
        <dbReference type="ARBA" id="ARBA00004300"/>
    </source>
</evidence>
<protein>
    <submittedName>
        <fullName evidence="9">Outer dense fiber protein 2</fullName>
    </submittedName>
</protein>
<dbReference type="InterPro" id="IPR026099">
    <property type="entry name" value="Odf2-rel"/>
</dbReference>
<dbReference type="AlphaFoldDB" id="A0A1S3KCU7"/>
<feature type="compositionally biased region" description="Basic and acidic residues" evidence="7">
    <location>
        <begin position="98"/>
        <end position="112"/>
    </location>
</feature>
<evidence type="ECO:0000256" key="2">
    <source>
        <dbReference type="ARBA" id="ARBA00009316"/>
    </source>
</evidence>
<comment type="similarity">
    <text evidence="2">Belongs to the ODF2 family.</text>
</comment>
<name>A0A1S3KCU7_LINAN</name>
<dbReference type="GO" id="GO:1902017">
    <property type="term" value="P:regulation of cilium assembly"/>
    <property type="evidence" value="ECO:0007669"/>
    <property type="project" value="TreeGrafter"/>
</dbReference>
<feature type="compositionally biased region" description="Polar residues" evidence="7">
    <location>
        <begin position="50"/>
        <end position="65"/>
    </location>
</feature>
<evidence type="ECO:0000256" key="7">
    <source>
        <dbReference type="SAM" id="MobiDB-lite"/>
    </source>
</evidence>
<feature type="compositionally biased region" description="Basic and acidic residues" evidence="7">
    <location>
        <begin position="576"/>
        <end position="598"/>
    </location>
</feature>
<dbReference type="KEGG" id="lak:106180758"/>
<keyword evidence="4 6" id="KW-0175">Coiled coil</keyword>
<keyword evidence="8" id="KW-1185">Reference proteome</keyword>
<keyword evidence="3" id="KW-0963">Cytoplasm</keyword>
<evidence type="ECO:0000313" key="9">
    <source>
        <dbReference type="RefSeq" id="XP_013420317.1"/>
    </source>
</evidence>
<dbReference type="PANTHER" id="PTHR23162">
    <property type="entry name" value="OUTER DENSE FIBER OF SPERM TAILS 2"/>
    <property type="match status" value="1"/>
</dbReference>
<organism evidence="8 9">
    <name type="scientific">Lingula anatina</name>
    <name type="common">Brachiopod</name>
    <name type="synonym">Lingula unguis</name>
    <dbReference type="NCBI Taxonomy" id="7574"/>
    <lineage>
        <taxon>Eukaryota</taxon>
        <taxon>Metazoa</taxon>
        <taxon>Spiralia</taxon>
        <taxon>Lophotrochozoa</taxon>
        <taxon>Brachiopoda</taxon>
        <taxon>Linguliformea</taxon>
        <taxon>Lingulata</taxon>
        <taxon>Lingulida</taxon>
        <taxon>Linguloidea</taxon>
        <taxon>Lingulidae</taxon>
        <taxon>Lingula</taxon>
    </lineage>
</organism>
<accession>A0A1S3KCU7</accession>
<feature type="coiled-coil region" evidence="6">
    <location>
        <begin position="390"/>
        <end position="512"/>
    </location>
</feature>
<sequence length="848" mass="98217">MTIERDGLHTTSPVHVHVEDETPVHVHVKKPKKSASARAVDERLAESRSKTFSSGNLRHSTASSRARSKSPLMGPWVPPPGRTSRSSLKSLAWQGPSHRLEITTPRGDDDVVHGTMRMSDLDTDEEERVHANMRGYEKKIDSLMTEVGTLQNEVELQKTLRDMEKKDDLLETSRRVMADQETELRGYKRELNASETENRILKKSMDRLKEEVDFNKSEREVLNTEKDMLMKKLVEVEMDGQAAAKQMSELRDMVRRLREEKRISSSDSAALAKQKEQLMEKLTDFESTNRTLRRLLREKHKDESENMRVAEQRDILLKKLGESDAINQQLRVDLLEKDRQIGVIRGQLDNQKEENLAISGMQSSLEQTRAHLQKQLRVKESDCNRMAVQIRGLESQLAQEKIEVDHLQELLQTAKEKAERDKEALKKATRVQKQRAARSEDTVQQINSQLLEKEAQAADLEAQLENIRSRVEKLSKEKSQVMGENSALKTRISELESQIEQMEENQRVQMDSATAQLHTKTSEVSSLKLDNERLRANMCTIESKLSQTEEEVAALRTNIKQYEVMTEDYRAQANKSQREKDEMSFRLDEQEKETRRVQKGGEMELERVKMRLQQRLEELEPLPELLKTTELKLQDAQERLLVYERKNTDNTKLIAELTVKVEHQTEHVESFKDRLHAAEDDNRALRGKVDTLERRLQDADDHSRELASTVAKRDESIHQANQKLEEKIRENGSLTRQLETALTDSRRQMEQAREKATTKERNMQSRLLELESQLSQARAEIAKLKREKDEMERKFNSRLYDLKDRLEQSHSTNRSMQNYVQFLKNSYANVFGDTTVGAGESPMRSTLH</sequence>
<feature type="compositionally biased region" description="Basic and acidic residues" evidence="7">
    <location>
        <begin position="39"/>
        <end position="49"/>
    </location>
</feature>
<reference evidence="9" key="1">
    <citation type="submission" date="2025-08" db="UniProtKB">
        <authorList>
            <consortium name="RefSeq"/>
        </authorList>
    </citation>
    <scope>IDENTIFICATION</scope>
    <source>
        <tissue evidence="9">Gonads</tissue>
    </source>
</reference>
<feature type="region of interest" description="Disordered" evidence="7">
    <location>
        <begin position="28"/>
        <end position="113"/>
    </location>
</feature>
<dbReference type="Gene3D" id="1.10.287.510">
    <property type="entry name" value="Helix hairpin bin"/>
    <property type="match status" value="1"/>
</dbReference>
<dbReference type="RefSeq" id="XP_013420317.1">
    <property type="nucleotide sequence ID" value="XM_013564863.1"/>
</dbReference>
<dbReference type="STRING" id="7574.A0A1S3KCU7"/>
<evidence type="ECO:0000256" key="5">
    <source>
        <dbReference type="ARBA" id="ARBA00023212"/>
    </source>
</evidence>
<keyword evidence="5" id="KW-0206">Cytoskeleton</keyword>
<dbReference type="OrthoDB" id="413404at2759"/>
<dbReference type="Proteomes" id="UP000085678">
    <property type="component" value="Unplaced"/>
</dbReference>
<gene>
    <name evidence="9" type="primary">LOC106180758</name>
</gene>
<dbReference type="PANTHER" id="PTHR23162:SF10">
    <property type="entry name" value="FI13205P"/>
    <property type="match status" value="1"/>
</dbReference>
<dbReference type="GO" id="GO:0005813">
    <property type="term" value="C:centrosome"/>
    <property type="evidence" value="ECO:0007669"/>
    <property type="project" value="UniProtKB-SubCell"/>
</dbReference>
<feature type="coiled-coil region" evidence="6">
    <location>
        <begin position="133"/>
        <end position="313"/>
    </location>
</feature>
<evidence type="ECO:0000256" key="4">
    <source>
        <dbReference type="ARBA" id="ARBA00023054"/>
    </source>
</evidence>
<feature type="coiled-coil region" evidence="6">
    <location>
        <begin position="626"/>
        <end position="794"/>
    </location>
</feature>
<evidence type="ECO:0000256" key="3">
    <source>
        <dbReference type="ARBA" id="ARBA00022490"/>
    </source>
</evidence>
<proteinExistence type="inferred from homology"/>
<feature type="region of interest" description="Disordered" evidence="7">
    <location>
        <begin position="572"/>
        <end position="598"/>
    </location>
</feature>
<dbReference type="InParanoid" id="A0A1S3KCU7"/>
<evidence type="ECO:0000256" key="6">
    <source>
        <dbReference type="SAM" id="Coils"/>
    </source>
</evidence>
<dbReference type="GeneID" id="106180758"/>
<comment type="subcellular location">
    <subcellularLocation>
        <location evidence="1">Cytoplasm</location>
        <location evidence="1">Cytoskeleton</location>
        <location evidence="1">Microtubule organizing center</location>
        <location evidence="1">Centrosome</location>
    </subcellularLocation>
</comment>